<dbReference type="Pfam" id="PF04724">
    <property type="entry name" value="Glyco_transf_17"/>
    <property type="match status" value="1"/>
</dbReference>
<dbReference type="GO" id="GO:0006044">
    <property type="term" value="P:N-acetylglucosamine metabolic process"/>
    <property type="evidence" value="ECO:0007669"/>
    <property type="project" value="TreeGrafter"/>
</dbReference>
<dbReference type="GO" id="GO:0003830">
    <property type="term" value="F:beta-1,4-mannosylglycoprotein 4-beta-N-acetylglucosaminyltransferase activity"/>
    <property type="evidence" value="ECO:0007669"/>
    <property type="project" value="InterPro"/>
</dbReference>
<dbReference type="EMBL" id="CAJVQA010017662">
    <property type="protein sequence ID" value="CAG8749892.1"/>
    <property type="molecule type" value="Genomic_DNA"/>
</dbReference>
<feature type="non-terminal residue" evidence="1">
    <location>
        <position position="1"/>
    </location>
</feature>
<dbReference type="AlphaFoldDB" id="A0A9N9NNP9"/>
<evidence type="ECO:0000313" key="1">
    <source>
        <dbReference type="EMBL" id="CAG8749892.1"/>
    </source>
</evidence>
<sequence>SGLSKKNDGKEPDIIYSVIPYVVSEGSQDVGYITRPIWDKKPKPWNVIKHYYASGIPSNKLCKLHNWRLREAYPKVFDAIIFSIELDLLEIRLHELWDVVDNFIILESNRTFTGNNKEMYFAKNRDKFSWAESKVIYKSYNELDNLEYGVSPFKNEGKMRNYMNSIIINETGVKPGDLIINSDLDEIPYKHTIDLLRTCEGFSNELHLEMREYVYSFEFFTGFDSWRANIKTYAPGSNFYHHGRLSDDLLSDAGWHCTFCFRYISDFKFKMTSYSHNDRVTNQNLLDDNAIQDKICEGKNIFGMFPEAYTFKDLINKLGNIPKSNSLVGLPKYLLENKDKFPFLLPGGCIREFRG</sequence>
<proteinExistence type="predicted"/>
<keyword evidence="2" id="KW-1185">Reference proteome</keyword>
<gene>
    <name evidence="1" type="ORF">CPELLU_LOCUS14635</name>
</gene>
<dbReference type="GO" id="GO:0016020">
    <property type="term" value="C:membrane"/>
    <property type="evidence" value="ECO:0007669"/>
    <property type="project" value="InterPro"/>
</dbReference>
<name>A0A9N9NNP9_9GLOM</name>
<dbReference type="PANTHER" id="PTHR12224">
    <property type="entry name" value="BETA-1,4-MANNOSYL-GLYCOPROTEIN BETA-1,4-N-ACETYLGLUCOSAMINYL-TRANSFERASE"/>
    <property type="match status" value="1"/>
</dbReference>
<reference evidence="1" key="1">
    <citation type="submission" date="2021-06" db="EMBL/GenBank/DDBJ databases">
        <authorList>
            <person name="Kallberg Y."/>
            <person name="Tangrot J."/>
            <person name="Rosling A."/>
        </authorList>
    </citation>
    <scope>NUCLEOTIDE SEQUENCE</scope>
    <source>
        <strain evidence="1">FL966</strain>
    </source>
</reference>
<accession>A0A9N9NNP9</accession>
<dbReference type="Proteomes" id="UP000789759">
    <property type="component" value="Unassembled WGS sequence"/>
</dbReference>
<evidence type="ECO:0000313" key="2">
    <source>
        <dbReference type="Proteomes" id="UP000789759"/>
    </source>
</evidence>
<dbReference type="PANTHER" id="PTHR12224:SF0">
    <property type="entry name" value="BETA-1,4-MANNOSYL-GLYCOPROTEIN 4-BETA-N-ACETYLGLUCOSAMINYLTRANSFERASE"/>
    <property type="match status" value="1"/>
</dbReference>
<dbReference type="OrthoDB" id="6474464at2759"/>
<dbReference type="InterPro" id="IPR006813">
    <property type="entry name" value="Glyco_trans_17"/>
</dbReference>
<protein>
    <submittedName>
        <fullName evidence="1">5082_t:CDS:1</fullName>
    </submittedName>
</protein>
<comment type="caution">
    <text evidence="1">The sequence shown here is derived from an EMBL/GenBank/DDBJ whole genome shotgun (WGS) entry which is preliminary data.</text>
</comment>
<organism evidence="1 2">
    <name type="scientific">Cetraspora pellucida</name>
    <dbReference type="NCBI Taxonomy" id="1433469"/>
    <lineage>
        <taxon>Eukaryota</taxon>
        <taxon>Fungi</taxon>
        <taxon>Fungi incertae sedis</taxon>
        <taxon>Mucoromycota</taxon>
        <taxon>Glomeromycotina</taxon>
        <taxon>Glomeromycetes</taxon>
        <taxon>Diversisporales</taxon>
        <taxon>Gigasporaceae</taxon>
        <taxon>Cetraspora</taxon>
    </lineage>
</organism>